<comment type="similarity">
    <text evidence="2 8">Belongs to the binding-protein-dependent transport system permease family. CysTW subfamily.</text>
</comment>
<dbReference type="InterPro" id="IPR035906">
    <property type="entry name" value="MetI-like_sf"/>
</dbReference>
<keyword evidence="4 8" id="KW-1003">Cell membrane</keyword>
<keyword evidence="6 8" id="KW-1133">Transmembrane helix</keyword>
<evidence type="ECO:0000256" key="7">
    <source>
        <dbReference type="ARBA" id="ARBA00023136"/>
    </source>
</evidence>
<keyword evidence="11" id="KW-1185">Reference proteome</keyword>
<evidence type="ECO:0000313" key="11">
    <source>
        <dbReference type="Proteomes" id="UP000628775"/>
    </source>
</evidence>
<dbReference type="PANTHER" id="PTHR43470:SF4">
    <property type="entry name" value="ABC TRANSPORTER PERMEASE PROTEIN YQGI-RELATED"/>
    <property type="match status" value="1"/>
</dbReference>
<feature type="transmembrane region" description="Helical" evidence="8">
    <location>
        <begin position="181"/>
        <end position="202"/>
    </location>
</feature>
<evidence type="ECO:0000313" key="10">
    <source>
        <dbReference type="EMBL" id="GGE37204.1"/>
    </source>
</evidence>
<dbReference type="EMBL" id="BMIR01000005">
    <property type="protein sequence ID" value="GGE37204.1"/>
    <property type="molecule type" value="Genomic_DNA"/>
</dbReference>
<dbReference type="Proteomes" id="UP000628775">
    <property type="component" value="Unassembled WGS sequence"/>
</dbReference>
<comment type="caution">
    <text evidence="10">The sequence shown here is derived from an EMBL/GenBank/DDBJ whole genome shotgun (WGS) entry which is preliminary data.</text>
</comment>
<evidence type="ECO:0000256" key="2">
    <source>
        <dbReference type="ARBA" id="ARBA00007069"/>
    </source>
</evidence>
<evidence type="ECO:0000256" key="5">
    <source>
        <dbReference type="ARBA" id="ARBA00022692"/>
    </source>
</evidence>
<comment type="subcellular location">
    <subcellularLocation>
        <location evidence="1 8">Cell membrane</location>
        <topology evidence="1 8">Multi-pass membrane protein</topology>
    </subcellularLocation>
</comment>
<feature type="transmembrane region" description="Helical" evidence="8">
    <location>
        <begin position="129"/>
        <end position="149"/>
    </location>
</feature>
<gene>
    <name evidence="10" type="primary">yqgI</name>
    <name evidence="10" type="ORF">GCM10011391_15130</name>
</gene>
<dbReference type="InterPro" id="IPR005672">
    <property type="entry name" value="Phosphate_PstA"/>
</dbReference>
<evidence type="ECO:0000256" key="3">
    <source>
        <dbReference type="ARBA" id="ARBA00022448"/>
    </source>
</evidence>
<dbReference type="GO" id="GO:0035435">
    <property type="term" value="P:phosphate ion transmembrane transport"/>
    <property type="evidence" value="ECO:0007669"/>
    <property type="project" value="InterPro"/>
</dbReference>
<dbReference type="PROSITE" id="PS50928">
    <property type="entry name" value="ABC_TM1"/>
    <property type="match status" value="1"/>
</dbReference>
<protein>
    <recommendedName>
        <fullName evidence="8">Phosphate transport system permease protein PstA</fullName>
    </recommendedName>
</protein>
<dbReference type="RefSeq" id="WP_188691557.1">
    <property type="nucleotide sequence ID" value="NZ_BMIR01000005.1"/>
</dbReference>
<feature type="transmembrane region" description="Helical" evidence="8">
    <location>
        <begin position="261"/>
        <end position="280"/>
    </location>
</feature>
<evidence type="ECO:0000256" key="6">
    <source>
        <dbReference type="ARBA" id="ARBA00022989"/>
    </source>
</evidence>
<evidence type="ECO:0000256" key="1">
    <source>
        <dbReference type="ARBA" id="ARBA00004651"/>
    </source>
</evidence>
<sequence>MKSQITNRMATVLISVCAGLMALIMIALVGYIFYQGLGHVTWHFLTTVASTFQVGGGIKDQLWNSFYLLIVTMIFTTPLGIAGGIYLSEYAKPNRVTGFIRSCVEVLASLPSIVVGLFGMLVFVNTFHWGYSILSGAVALTIFNLPVIVRVTEDALRSVPVALKEASFGLGVGQWYTIKNVLLPAAFPGILTGIILSAGRVFGESAALLFTAGLTSPDLDFKNWSPFAFDSPLNPLRSAETLSVHIYSVNTVAIVKDAPQVAAASAAVLALFVLIFNLSARGLGAWIQKRMSGKS</sequence>
<reference evidence="10" key="2">
    <citation type="submission" date="2020-09" db="EMBL/GenBank/DDBJ databases">
        <authorList>
            <person name="Sun Q."/>
            <person name="Zhou Y."/>
        </authorList>
    </citation>
    <scope>NUCLEOTIDE SEQUENCE</scope>
    <source>
        <strain evidence="10">CGMCC 1.15371</strain>
    </source>
</reference>
<reference evidence="10" key="1">
    <citation type="journal article" date="2014" name="Int. J. Syst. Evol. Microbiol.">
        <title>Complete genome sequence of Corynebacterium casei LMG S-19264T (=DSM 44701T), isolated from a smear-ripened cheese.</title>
        <authorList>
            <consortium name="US DOE Joint Genome Institute (JGI-PGF)"/>
            <person name="Walter F."/>
            <person name="Albersmeier A."/>
            <person name="Kalinowski J."/>
            <person name="Ruckert C."/>
        </authorList>
    </citation>
    <scope>NUCLEOTIDE SEQUENCE</scope>
    <source>
        <strain evidence="10">CGMCC 1.15371</strain>
    </source>
</reference>
<dbReference type="GO" id="GO:0005886">
    <property type="term" value="C:plasma membrane"/>
    <property type="evidence" value="ECO:0007669"/>
    <property type="project" value="UniProtKB-SubCell"/>
</dbReference>
<proteinExistence type="inferred from homology"/>
<dbReference type="PANTHER" id="PTHR43470">
    <property type="entry name" value="PHOSPHATE TRANSPORT SYSTEM PERMEASE PROTEIN PSTA-RELATED"/>
    <property type="match status" value="1"/>
</dbReference>
<dbReference type="AlphaFoldDB" id="A0A8J2VQL9"/>
<name>A0A8J2VQL9_9BACL</name>
<keyword evidence="7 8" id="KW-0472">Membrane</keyword>
<accession>A0A8J2VQL9</accession>
<dbReference type="InterPro" id="IPR000515">
    <property type="entry name" value="MetI-like"/>
</dbReference>
<dbReference type="Pfam" id="PF00528">
    <property type="entry name" value="BPD_transp_1"/>
    <property type="match status" value="1"/>
</dbReference>
<feature type="transmembrane region" description="Helical" evidence="8">
    <location>
        <begin position="12"/>
        <end position="34"/>
    </location>
</feature>
<dbReference type="GO" id="GO:0005315">
    <property type="term" value="F:phosphate transmembrane transporter activity"/>
    <property type="evidence" value="ECO:0007669"/>
    <property type="project" value="InterPro"/>
</dbReference>
<evidence type="ECO:0000259" key="9">
    <source>
        <dbReference type="PROSITE" id="PS50928"/>
    </source>
</evidence>
<evidence type="ECO:0000256" key="8">
    <source>
        <dbReference type="RuleBase" id="RU363043"/>
    </source>
</evidence>
<keyword evidence="3" id="KW-0813">Transport</keyword>
<feature type="transmembrane region" description="Helical" evidence="8">
    <location>
        <begin position="66"/>
        <end position="87"/>
    </location>
</feature>
<evidence type="ECO:0000256" key="4">
    <source>
        <dbReference type="ARBA" id="ARBA00022475"/>
    </source>
</evidence>
<dbReference type="NCBIfam" id="TIGR00974">
    <property type="entry name" value="3a0107s02c"/>
    <property type="match status" value="1"/>
</dbReference>
<feature type="transmembrane region" description="Helical" evidence="8">
    <location>
        <begin position="99"/>
        <end position="123"/>
    </location>
</feature>
<dbReference type="CDD" id="cd06261">
    <property type="entry name" value="TM_PBP2"/>
    <property type="match status" value="1"/>
</dbReference>
<feature type="domain" description="ABC transmembrane type-1" evidence="9">
    <location>
        <begin position="62"/>
        <end position="280"/>
    </location>
</feature>
<dbReference type="Gene3D" id="1.10.3720.10">
    <property type="entry name" value="MetI-like"/>
    <property type="match status" value="1"/>
</dbReference>
<keyword evidence="5 8" id="KW-0812">Transmembrane</keyword>
<organism evidence="10 11">
    <name type="scientific">Pullulanibacillus camelliae</name>
    <dbReference type="NCBI Taxonomy" id="1707096"/>
    <lineage>
        <taxon>Bacteria</taxon>
        <taxon>Bacillati</taxon>
        <taxon>Bacillota</taxon>
        <taxon>Bacilli</taxon>
        <taxon>Bacillales</taxon>
        <taxon>Sporolactobacillaceae</taxon>
        <taxon>Pullulanibacillus</taxon>
    </lineage>
</organism>
<dbReference type="SUPFAM" id="SSF161098">
    <property type="entry name" value="MetI-like"/>
    <property type="match status" value="1"/>
</dbReference>